<evidence type="ECO:0000256" key="1">
    <source>
        <dbReference type="SAM" id="MobiDB-lite"/>
    </source>
</evidence>
<accession>A0A8T2T050</accession>
<evidence type="ECO:0000313" key="3">
    <source>
        <dbReference type="Proteomes" id="UP000825935"/>
    </source>
</evidence>
<proteinExistence type="predicted"/>
<protein>
    <submittedName>
        <fullName evidence="2">Uncharacterized protein</fullName>
    </submittedName>
</protein>
<feature type="compositionally biased region" description="Polar residues" evidence="1">
    <location>
        <begin position="1"/>
        <end position="10"/>
    </location>
</feature>
<reference evidence="2" key="1">
    <citation type="submission" date="2021-08" db="EMBL/GenBank/DDBJ databases">
        <title>WGS assembly of Ceratopteris richardii.</title>
        <authorList>
            <person name="Marchant D.B."/>
            <person name="Chen G."/>
            <person name="Jenkins J."/>
            <person name="Shu S."/>
            <person name="Leebens-Mack J."/>
            <person name="Grimwood J."/>
            <person name="Schmutz J."/>
            <person name="Soltis P."/>
            <person name="Soltis D."/>
            <person name="Chen Z.-H."/>
        </authorList>
    </citation>
    <scope>NUCLEOTIDE SEQUENCE</scope>
    <source>
        <strain evidence="2">Whitten #5841</strain>
        <tissue evidence="2">Leaf</tissue>
    </source>
</reference>
<dbReference type="AlphaFoldDB" id="A0A8T2T050"/>
<name>A0A8T2T050_CERRI</name>
<organism evidence="2 3">
    <name type="scientific">Ceratopteris richardii</name>
    <name type="common">Triangle waterfern</name>
    <dbReference type="NCBI Taxonomy" id="49495"/>
    <lineage>
        <taxon>Eukaryota</taxon>
        <taxon>Viridiplantae</taxon>
        <taxon>Streptophyta</taxon>
        <taxon>Embryophyta</taxon>
        <taxon>Tracheophyta</taxon>
        <taxon>Polypodiopsida</taxon>
        <taxon>Polypodiidae</taxon>
        <taxon>Polypodiales</taxon>
        <taxon>Pteridineae</taxon>
        <taxon>Pteridaceae</taxon>
        <taxon>Parkerioideae</taxon>
        <taxon>Ceratopteris</taxon>
    </lineage>
</organism>
<feature type="region of interest" description="Disordered" evidence="1">
    <location>
        <begin position="1"/>
        <end position="39"/>
    </location>
</feature>
<keyword evidence="3" id="KW-1185">Reference proteome</keyword>
<dbReference type="EMBL" id="CM035421">
    <property type="protein sequence ID" value="KAH7387932.1"/>
    <property type="molecule type" value="Genomic_DNA"/>
</dbReference>
<comment type="caution">
    <text evidence="2">The sequence shown here is derived from an EMBL/GenBank/DDBJ whole genome shotgun (WGS) entry which is preliminary data.</text>
</comment>
<evidence type="ECO:0000313" key="2">
    <source>
        <dbReference type="EMBL" id="KAH7387932.1"/>
    </source>
</evidence>
<feature type="region of interest" description="Disordered" evidence="1">
    <location>
        <begin position="58"/>
        <end position="115"/>
    </location>
</feature>
<feature type="compositionally biased region" description="Basic residues" evidence="1">
    <location>
        <begin position="82"/>
        <end position="92"/>
    </location>
</feature>
<dbReference type="Proteomes" id="UP000825935">
    <property type="component" value="Chromosome 16"/>
</dbReference>
<sequence length="115" mass="13338">MSLSFSTSITGHFHEFKKSKSTPRAFGKKMSFPESRYSPVRMPRGQWEMLPRRAPFSCHLSNPWGLNKHTPTHTTPPPPPPQKRKKTKRNQKNKYPQIPQKGGGRHPSELHCWTH</sequence>
<gene>
    <name evidence="2" type="ORF">KP509_16G049200</name>
</gene>